<dbReference type="CDD" id="cd00054">
    <property type="entry name" value="EGF_CA"/>
    <property type="match status" value="2"/>
</dbReference>
<name>A0AAU9XSN2_9CNID</name>
<dbReference type="PROSITE" id="PS01186">
    <property type="entry name" value="EGF_2"/>
    <property type="match status" value="1"/>
</dbReference>
<comment type="caution">
    <text evidence="2">Lacks conserved residue(s) required for the propagation of feature annotation.</text>
</comment>
<feature type="disulfide bond" evidence="2">
    <location>
        <begin position="671"/>
        <end position="680"/>
    </location>
</feature>
<feature type="domain" description="F5/8 type C" evidence="3">
    <location>
        <begin position="310"/>
        <end position="461"/>
    </location>
</feature>
<dbReference type="AlphaFoldDB" id="A0AAU9XSN2"/>
<gene>
    <name evidence="5" type="ORF">PMEA_00030091</name>
</gene>
<feature type="domain" description="F5/8 type C" evidence="3">
    <location>
        <begin position="120"/>
        <end position="269"/>
    </location>
</feature>
<feature type="domain" description="EGF-like" evidence="4">
    <location>
        <begin position="645"/>
        <end position="681"/>
    </location>
</feature>
<dbReference type="Gene3D" id="2.10.25.10">
    <property type="entry name" value="Laminin"/>
    <property type="match status" value="2"/>
</dbReference>
<keyword evidence="1 2" id="KW-1015">Disulfide bond</keyword>
<evidence type="ECO:0000259" key="3">
    <source>
        <dbReference type="PROSITE" id="PS50022"/>
    </source>
</evidence>
<dbReference type="SMART" id="SM00179">
    <property type="entry name" value="EGF_CA"/>
    <property type="match status" value="2"/>
</dbReference>
<dbReference type="InterPro" id="IPR001881">
    <property type="entry name" value="EGF-like_Ca-bd_dom"/>
</dbReference>
<dbReference type="PROSITE" id="PS50022">
    <property type="entry name" value="FA58C_3"/>
    <property type="match status" value="2"/>
</dbReference>
<dbReference type="SMART" id="SM00181">
    <property type="entry name" value="EGF"/>
    <property type="match status" value="2"/>
</dbReference>
<evidence type="ECO:0000259" key="4">
    <source>
        <dbReference type="PROSITE" id="PS50026"/>
    </source>
</evidence>
<dbReference type="EMBL" id="CALNXJ010000064">
    <property type="protein sequence ID" value="CAH3157423.1"/>
    <property type="molecule type" value="Genomic_DNA"/>
</dbReference>
<dbReference type="SUPFAM" id="SSF49785">
    <property type="entry name" value="Galactose-binding domain-like"/>
    <property type="match status" value="2"/>
</dbReference>
<keyword evidence="2" id="KW-0245">EGF-like domain</keyword>
<dbReference type="SUPFAM" id="SSF57196">
    <property type="entry name" value="EGF/Laminin"/>
    <property type="match status" value="2"/>
</dbReference>
<organism evidence="5 6">
    <name type="scientific">Pocillopora meandrina</name>
    <dbReference type="NCBI Taxonomy" id="46732"/>
    <lineage>
        <taxon>Eukaryota</taxon>
        <taxon>Metazoa</taxon>
        <taxon>Cnidaria</taxon>
        <taxon>Anthozoa</taxon>
        <taxon>Hexacorallia</taxon>
        <taxon>Scleractinia</taxon>
        <taxon>Astrocoeniina</taxon>
        <taxon>Pocilloporidae</taxon>
        <taxon>Pocillopora</taxon>
    </lineage>
</organism>
<accession>A0AAU9XSN2</accession>
<reference evidence="5 6" key="1">
    <citation type="submission" date="2022-05" db="EMBL/GenBank/DDBJ databases">
        <authorList>
            <consortium name="Genoscope - CEA"/>
            <person name="William W."/>
        </authorList>
    </citation>
    <scope>NUCLEOTIDE SEQUENCE [LARGE SCALE GENOMIC DNA]</scope>
</reference>
<dbReference type="InterPro" id="IPR000742">
    <property type="entry name" value="EGF"/>
</dbReference>
<evidence type="ECO:0000313" key="6">
    <source>
        <dbReference type="Proteomes" id="UP001159428"/>
    </source>
</evidence>
<evidence type="ECO:0000313" key="5">
    <source>
        <dbReference type="EMBL" id="CAH3157423.1"/>
    </source>
</evidence>
<dbReference type="Proteomes" id="UP001159428">
    <property type="component" value="Unassembled WGS sequence"/>
</dbReference>
<evidence type="ECO:0000256" key="2">
    <source>
        <dbReference type="PROSITE-ProRule" id="PRU00076"/>
    </source>
</evidence>
<dbReference type="InterPro" id="IPR000421">
    <property type="entry name" value="FA58C"/>
</dbReference>
<dbReference type="PROSITE" id="PS50026">
    <property type="entry name" value="EGF_3"/>
    <property type="match status" value="2"/>
</dbReference>
<feature type="disulfide bond" evidence="2">
    <location>
        <begin position="710"/>
        <end position="719"/>
    </location>
</feature>
<dbReference type="InterPro" id="IPR008979">
    <property type="entry name" value="Galactose-bd-like_sf"/>
</dbReference>
<dbReference type="CDD" id="cd00057">
    <property type="entry name" value="FA58C"/>
    <property type="match status" value="1"/>
</dbReference>
<dbReference type="InterPro" id="IPR000152">
    <property type="entry name" value="EGF-type_Asp/Asn_hydroxyl_site"/>
</dbReference>
<dbReference type="PROSITE" id="PS00010">
    <property type="entry name" value="ASX_HYDROXYL"/>
    <property type="match status" value="1"/>
</dbReference>
<comment type="caution">
    <text evidence="5">The sequence shown here is derived from an EMBL/GenBank/DDBJ whole genome shotgun (WGS) entry which is preliminary data.</text>
</comment>
<dbReference type="FunFam" id="2.10.25.10:FF:000404">
    <property type="entry name" value="Weary, isoform B"/>
    <property type="match status" value="1"/>
</dbReference>
<dbReference type="PROSITE" id="PS00022">
    <property type="entry name" value="EGF_1"/>
    <property type="match status" value="2"/>
</dbReference>
<dbReference type="Pfam" id="PF00754">
    <property type="entry name" value="F5_F8_type_C"/>
    <property type="match status" value="2"/>
</dbReference>
<feature type="domain" description="EGF-like" evidence="4">
    <location>
        <begin position="683"/>
        <end position="720"/>
    </location>
</feature>
<proteinExistence type="predicted"/>
<evidence type="ECO:0000256" key="1">
    <source>
        <dbReference type="ARBA" id="ARBA00023157"/>
    </source>
</evidence>
<dbReference type="Gene3D" id="2.60.120.260">
    <property type="entry name" value="Galactose-binding domain-like"/>
    <property type="match status" value="2"/>
</dbReference>
<dbReference type="SMART" id="SM00231">
    <property type="entry name" value="FA58C"/>
    <property type="match status" value="1"/>
</dbReference>
<dbReference type="GO" id="GO:0005509">
    <property type="term" value="F:calcium ion binding"/>
    <property type="evidence" value="ECO:0007669"/>
    <property type="project" value="InterPro"/>
</dbReference>
<dbReference type="PANTHER" id="PTHR24543">
    <property type="entry name" value="MULTICOPPER OXIDASE-RELATED"/>
    <property type="match status" value="1"/>
</dbReference>
<keyword evidence="6" id="KW-1185">Reference proteome</keyword>
<protein>
    <submittedName>
        <fullName evidence="5">Uncharacterized protein</fullName>
    </submittedName>
</protein>
<dbReference type="Pfam" id="PF00008">
    <property type="entry name" value="EGF"/>
    <property type="match status" value="1"/>
</dbReference>
<sequence length="969" mass="110725">MRFVVKDQAHETVAGLTITWYGPPLLEFKWIRKLRSNSLPSVWNRNDERTIKFENFNNTYAYAGVKINAALDPRNISQPGQKHNLTTWFRTRYTLIRNQVHSEELEQWFPCPQIFYTPNCRGFGSLHSLLKESHYSSSSLLKSEDLLSGRSPFYSRINKPTFWTTDGDRSRSKDEFITVEFVKKVCFEMLAVKRFDEDRLKSFRLYISDDEIHWKIHPYKGTILTIPAHYDYDKISIFAIDPPVKSRFLRINPNAWIQQNKMKFDLYGCILDNVTTKSPLGRSLAFNYCFEFEDQTCAPVRITFSSNFKYFGEPLGLESGKIQDDQLSSSSSSYPGFEPFKARLNSGAAWCMQENSYSEYLQIDLLTPHVIQQIATQDKYINEHFQPMWSVKLYYLRYSLDGSEPFEYYRHNGVQKIFLGNLVANVAVKHRLIRPITARYVRFEAKEFLVRICMRIELYGKKVDDLNFESPPVIKRSFLVVPDTGKVFFCNADVVSKSTSPRERNVNYCFYLSRRDSESLMDWIGLGAKILSILGYDTSTKTVYGVGANRKTYVKSPLDLENEVRPLQNRLVYGITEEEWIQARDCNSTILATEIPFIPFHDGAKLPSGSFQYLIIKDKSNNQWGVSSAGLHFNQTLIASWNANERDKCEPNRCKNGGTCVDLYHSFRCECISGYSGYQCQEVFDPCSYPRCYSGASCRTTRFMSFVCDCPAGLTGHLCQQAEVTSAEVHSNNSILTERSGVVNSNNSTMHDGRFTVHINYSRFDIYYDKTSDGTGWILIARFSNSDAKNWVKFSGSWWYDVTEAQGNSIDPSDNADMISPAFWLISGRKFKITRSDDPLHTPLLQTTGDCLEGKYGAVWARRRCQDDCEVNYGWPNETTYGFKQAKCDGPLQSSDKIGFWCDWESGGSVMMVGGGGGTCGGSDHGIGITEKNGGASFHNMEHKFDFGNDANPLNNGTTKNYSLNLWIN</sequence>